<accession>A0A383EDX0</accession>
<protein>
    <recommendedName>
        <fullName evidence="1">Putative auto-transporter adhesin head GIN domain-containing protein</fullName>
    </recommendedName>
</protein>
<dbReference type="Pfam" id="PF10988">
    <property type="entry name" value="DUF2807"/>
    <property type="match status" value="1"/>
</dbReference>
<dbReference type="PANTHER" id="PTHR39200:SF1">
    <property type="entry name" value="AUTO-TRANSPORTER ADHESIN HEAD GIN DOMAIN-CONTAINING PROTEIN-RELATED"/>
    <property type="match status" value="1"/>
</dbReference>
<dbReference type="PANTHER" id="PTHR39200">
    <property type="entry name" value="HYPOTHETICAL EXPORTED PROTEIN"/>
    <property type="match status" value="1"/>
</dbReference>
<organism evidence="2">
    <name type="scientific">marine metagenome</name>
    <dbReference type="NCBI Taxonomy" id="408172"/>
    <lineage>
        <taxon>unclassified sequences</taxon>
        <taxon>metagenomes</taxon>
        <taxon>ecological metagenomes</taxon>
    </lineage>
</organism>
<dbReference type="Gene3D" id="2.160.20.120">
    <property type="match status" value="1"/>
</dbReference>
<proteinExistence type="predicted"/>
<name>A0A383EDX0_9ZZZZ</name>
<feature type="domain" description="Putative auto-transporter adhesin head GIN" evidence="1">
    <location>
        <begin position="55"/>
        <end position="203"/>
    </location>
</feature>
<evidence type="ECO:0000259" key="1">
    <source>
        <dbReference type="Pfam" id="PF10988"/>
    </source>
</evidence>
<dbReference type="AlphaFoldDB" id="A0A383EDX0"/>
<reference evidence="2" key="1">
    <citation type="submission" date="2018-05" db="EMBL/GenBank/DDBJ databases">
        <authorList>
            <person name="Lanie J.A."/>
            <person name="Ng W.-L."/>
            <person name="Kazmierczak K.M."/>
            <person name="Andrzejewski T.M."/>
            <person name="Davidsen T.M."/>
            <person name="Wayne K.J."/>
            <person name="Tettelin H."/>
            <person name="Glass J.I."/>
            <person name="Rusch D."/>
            <person name="Podicherti R."/>
            <person name="Tsui H.-C.T."/>
            <person name="Winkler M.E."/>
        </authorList>
    </citation>
    <scope>NUCLEOTIDE SEQUENCE</scope>
</reference>
<gene>
    <name evidence="2" type="ORF">METZ01_LOCUS507881</name>
</gene>
<dbReference type="EMBL" id="UINC01225113">
    <property type="protein sequence ID" value="SVE55027.1"/>
    <property type="molecule type" value="Genomic_DNA"/>
</dbReference>
<evidence type="ECO:0000313" key="2">
    <source>
        <dbReference type="EMBL" id="SVE55027.1"/>
    </source>
</evidence>
<sequence length="220" mass="23796">MNKIFSLVIFIFMVPFLYAESEETDKINGSGVSMVETRVDSNYSALDINIAFDQIIVHCGLGDSTKIVGDDNIVPHIITKVKDDVLYISSVQEFETKTESVLTIHIQTLDTLSFKGVGEITVDKLDNQMFYCDFMGVGSCTLSGKVNNFTMNMNGVGSVNAKELIANIVDANVNGVGSAEVYAIDSLYAAVNGIGGLTYYGNPKKKEISNSFLGGITKGK</sequence>
<dbReference type="InterPro" id="IPR021255">
    <property type="entry name" value="DUF2807"/>
</dbReference>